<keyword evidence="3" id="KW-0489">Methyltransferase</keyword>
<keyword evidence="4" id="KW-1185">Reference proteome</keyword>
<dbReference type="CDD" id="cd02440">
    <property type="entry name" value="AdoMet_MTases"/>
    <property type="match status" value="1"/>
</dbReference>
<keyword evidence="3" id="KW-0808">Transferase</keyword>
<evidence type="ECO:0000256" key="1">
    <source>
        <dbReference type="SAM" id="MobiDB-lite"/>
    </source>
</evidence>
<dbReference type="Pfam" id="PF08241">
    <property type="entry name" value="Methyltransf_11"/>
    <property type="match status" value="1"/>
</dbReference>
<evidence type="ECO:0000259" key="2">
    <source>
        <dbReference type="Pfam" id="PF08241"/>
    </source>
</evidence>
<dbReference type="Gene3D" id="3.40.50.150">
    <property type="entry name" value="Vaccinia Virus protein VP39"/>
    <property type="match status" value="1"/>
</dbReference>
<protein>
    <submittedName>
        <fullName evidence="3">Class I SAM-dependent methyltransferase</fullName>
        <ecNumber evidence="3">2.1.1.-</ecNumber>
    </submittedName>
</protein>
<dbReference type="EC" id="2.1.1.-" evidence="3"/>
<feature type="domain" description="Methyltransferase type 11" evidence="2">
    <location>
        <begin position="70"/>
        <end position="163"/>
    </location>
</feature>
<dbReference type="InterPro" id="IPR029063">
    <property type="entry name" value="SAM-dependent_MTases_sf"/>
</dbReference>
<dbReference type="GO" id="GO:0032259">
    <property type="term" value="P:methylation"/>
    <property type="evidence" value="ECO:0007669"/>
    <property type="project" value="UniProtKB-KW"/>
</dbReference>
<dbReference type="PANTHER" id="PTHR43591:SF24">
    <property type="entry name" value="2-METHOXY-6-POLYPRENYL-1,4-BENZOQUINOL METHYLASE, MITOCHONDRIAL"/>
    <property type="match status" value="1"/>
</dbReference>
<dbReference type="RefSeq" id="WP_096450564.1">
    <property type="nucleotide sequence ID" value="NZ_JBHSOG010000085.1"/>
</dbReference>
<feature type="region of interest" description="Disordered" evidence="1">
    <location>
        <begin position="1"/>
        <end position="22"/>
    </location>
</feature>
<dbReference type="Proteomes" id="UP001595974">
    <property type="component" value="Unassembled WGS sequence"/>
</dbReference>
<evidence type="ECO:0000313" key="3">
    <source>
        <dbReference type="EMBL" id="MFC5771173.1"/>
    </source>
</evidence>
<sequence length="290" mass="30808">MNAPIETCAPGQSASQAAAPSTPAPDLAAIKTRQQATWASGNYAVVGTTLQIVGEMLAEAADVCAGERVLDVAAGNGNATLAAARRFAEVTSTDYVPHLLDKGAARAEAEGLAVNFQVADVEALPFADGSFDVALSTFGAMFAPDHDRTAGELLRVVRPGGRIGFAAWTPEGFIGQLFRLVGSHVPPPAGLRSPVKWGDEPYVVALFGPHADDIRCIRRTFNFRYRSPEHWIEVFRNYYGPTHKAFAALDGDGQARFHADLLHLLGSLDVGGPGSLVVPGEYLEVVITRQ</sequence>
<name>A0ABW1AVI5_9RHOO</name>
<organism evidence="3 4">
    <name type="scientific">Thauera sinica</name>
    <dbReference type="NCBI Taxonomy" id="2665146"/>
    <lineage>
        <taxon>Bacteria</taxon>
        <taxon>Pseudomonadati</taxon>
        <taxon>Pseudomonadota</taxon>
        <taxon>Betaproteobacteria</taxon>
        <taxon>Rhodocyclales</taxon>
        <taxon>Zoogloeaceae</taxon>
        <taxon>Thauera</taxon>
    </lineage>
</organism>
<reference evidence="4" key="1">
    <citation type="journal article" date="2019" name="Int. J. Syst. Evol. Microbiol.">
        <title>The Global Catalogue of Microorganisms (GCM) 10K type strain sequencing project: providing services to taxonomists for standard genome sequencing and annotation.</title>
        <authorList>
            <consortium name="The Broad Institute Genomics Platform"/>
            <consortium name="The Broad Institute Genome Sequencing Center for Infectious Disease"/>
            <person name="Wu L."/>
            <person name="Ma J."/>
        </authorList>
    </citation>
    <scope>NUCLEOTIDE SEQUENCE [LARGE SCALE GENOMIC DNA]</scope>
    <source>
        <strain evidence="4">SHR3</strain>
    </source>
</reference>
<feature type="compositionally biased region" description="Low complexity" evidence="1">
    <location>
        <begin position="9"/>
        <end position="22"/>
    </location>
</feature>
<dbReference type="PANTHER" id="PTHR43591">
    <property type="entry name" value="METHYLTRANSFERASE"/>
    <property type="match status" value="1"/>
</dbReference>
<dbReference type="EMBL" id="JBHSOG010000085">
    <property type="protein sequence ID" value="MFC5771173.1"/>
    <property type="molecule type" value="Genomic_DNA"/>
</dbReference>
<dbReference type="InterPro" id="IPR013216">
    <property type="entry name" value="Methyltransf_11"/>
</dbReference>
<accession>A0ABW1AVI5</accession>
<gene>
    <name evidence="3" type="ORF">ACFPTN_17475</name>
</gene>
<dbReference type="GO" id="GO:0008168">
    <property type="term" value="F:methyltransferase activity"/>
    <property type="evidence" value="ECO:0007669"/>
    <property type="project" value="UniProtKB-KW"/>
</dbReference>
<proteinExistence type="predicted"/>
<evidence type="ECO:0000313" key="4">
    <source>
        <dbReference type="Proteomes" id="UP001595974"/>
    </source>
</evidence>
<dbReference type="SUPFAM" id="SSF53335">
    <property type="entry name" value="S-adenosyl-L-methionine-dependent methyltransferases"/>
    <property type="match status" value="1"/>
</dbReference>
<comment type="caution">
    <text evidence="3">The sequence shown here is derived from an EMBL/GenBank/DDBJ whole genome shotgun (WGS) entry which is preliminary data.</text>
</comment>